<proteinExistence type="inferred from homology"/>
<evidence type="ECO:0000256" key="5">
    <source>
        <dbReference type="ARBA" id="ARBA00022695"/>
    </source>
</evidence>
<keyword evidence="3 12" id="KW-0240">DNA-directed RNA polymerase</keyword>
<dbReference type="SUPFAM" id="SSF64484">
    <property type="entry name" value="beta and beta-prime subunits of DNA dependent RNA-polymerase"/>
    <property type="match status" value="1"/>
</dbReference>
<dbReference type="InterPro" id="IPR015699">
    <property type="entry name" value="DNA-dir_RNA_pol1_lsu_N"/>
</dbReference>
<evidence type="ECO:0000256" key="12">
    <source>
        <dbReference type="RuleBase" id="RU004279"/>
    </source>
</evidence>
<dbReference type="InterPro" id="IPR045867">
    <property type="entry name" value="DNA-dir_RpoC_beta_prime"/>
</dbReference>
<dbReference type="PANTHER" id="PTHR19376:SF11">
    <property type="entry name" value="DNA-DIRECTED RNA POLYMERASE I SUBUNIT RPA1"/>
    <property type="match status" value="1"/>
</dbReference>
<dbReference type="Pfam" id="PF04983">
    <property type="entry name" value="RNA_pol_Rpb1_3"/>
    <property type="match status" value="1"/>
</dbReference>
<dbReference type="OMA" id="NREDYQQ"/>
<evidence type="ECO:0000256" key="4">
    <source>
        <dbReference type="ARBA" id="ARBA00022679"/>
    </source>
</evidence>
<dbReference type="InterPro" id="IPR000722">
    <property type="entry name" value="RNA_pol_asu"/>
</dbReference>
<dbReference type="Gene3D" id="1.10.132.30">
    <property type="match status" value="1"/>
</dbReference>
<dbReference type="PANTHER" id="PTHR19376">
    <property type="entry name" value="DNA-DIRECTED RNA POLYMERASE"/>
    <property type="match status" value="1"/>
</dbReference>
<gene>
    <name evidence="15" type="ORF">O9G_001676</name>
</gene>
<dbReference type="Gene3D" id="4.10.860.120">
    <property type="entry name" value="RNA polymerase II, clamp domain"/>
    <property type="match status" value="1"/>
</dbReference>
<dbReference type="Gene3D" id="2.40.40.20">
    <property type="match status" value="1"/>
</dbReference>
<evidence type="ECO:0000256" key="2">
    <source>
        <dbReference type="ARBA" id="ARBA00006460"/>
    </source>
</evidence>
<accession>A0A075B1U9</accession>
<dbReference type="Pfam" id="PF00623">
    <property type="entry name" value="RNA_pol_Rpb1_2"/>
    <property type="match status" value="1"/>
</dbReference>
<dbReference type="Gene3D" id="1.10.274.100">
    <property type="entry name" value="RNA polymerase Rpb1, domain 3"/>
    <property type="match status" value="1"/>
</dbReference>
<comment type="function">
    <text evidence="12">DNA-dependent RNA polymerase catalyzes the transcription of DNA into RNA using the four ribonucleoside triphosphates as substrates.</text>
</comment>
<dbReference type="Pfam" id="PF04997">
    <property type="entry name" value="RNA_pol_Rpb1_1"/>
    <property type="match status" value="1"/>
</dbReference>
<evidence type="ECO:0000256" key="11">
    <source>
        <dbReference type="ARBA" id="ARBA00048552"/>
    </source>
</evidence>
<comment type="subcellular location">
    <subcellularLocation>
        <location evidence="1">Nucleus</location>
    </subcellularLocation>
</comment>
<evidence type="ECO:0000256" key="9">
    <source>
        <dbReference type="ARBA" id="ARBA00023163"/>
    </source>
</evidence>
<dbReference type="EMBL" id="KE560903">
    <property type="protein sequence ID" value="EPZ34946.1"/>
    <property type="molecule type" value="Genomic_DNA"/>
</dbReference>
<dbReference type="InterPro" id="IPR047107">
    <property type="entry name" value="DNA-dir_RNA_pol1_lsu_C"/>
</dbReference>
<protein>
    <recommendedName>
        <fullName evidence="12">DNA-directed RNA polymerase subunit</fullName>
        <ecNumber evidence="12">2.7.7.6</ecNumber>
    </recommendedName>
</protein>
<dbReference type="InterPro" id="IPR007066">
    <property type="entry name" value="RNA_pol_Rpb1_3"/>
</dbReference>
<keyword evidence="10" id="KW-0539">Nucleus</keyword>
<evidence type="ECO:0000256" key="6">
    <source>
        <dbReference type="ARBA" id="ARBA00022723"/>
    </source>
</evidence>
<organism evidence="15 16">
    <name type="scientific">Rozella allomycis (strain CSF55)</name>
    <dbReference type="NCBI Taxonomy" id="988480"/>
    <lineage>
        <taxon>Eukaryota</taxon>
        <taxon>Fungi</taxon>
        <taxon>Fungi incertae sedis</taxon>
        <taxon>Cryptomycota</taxon>
        <taxon>Cryptomycota incertae sedis</taxon>
        <taxon>Rozella</taxon>
    </lineage>
</organism>
<evidence type="ECO:0000313" key="15">
    <source>
        <dbReference type="EMBL" id="EPZ34946.1"/>
    </source>
</evidence>
<evidence type="ECO:0000256" key="1">
    <source>
        <dbReference type="ARBA" id="ARBA00004123"/>
    </source>
</evidence>
<dbReference type="Gene3D" id="3.30.70.2850">
    <property type="match status" value="1"/>
</dbReference>
<dbReference type="CDD" id="cd01435">
    <property type="entry name" value="RNAP_I_RPA1_N"/>
    <property type="match status" value="1"/>
</dbReference>
<comment type="catalytic activity">
    <reaction evidence="11 12">
        <text>RNA(n) + a ribonucleoside 5'-triphosphate = RNA(n+1) + diphosphate</text>
        <dbReference type="Rhea" id="RHEA:21248"/>
        <dbReference type="Rhea" id="RHEA-COMP:14527"/>
        <dbReference type="Rhea" id="RHEA-COMP:17342"/>
        <dbReference type="ChEBI" id="CHEBI:33019"/>
        <dbReference type="ChEBI" id="CHEBI:61557"/>
        <dbReference type="ChEBI" id="CHEBI:140395"/>
        <dbReference type="EC" id="2.7.7.6"/>
    </reaction>
</comment>
<dbReference type="InterPro" id="IPR006592">
    <property type="entry name" value="RNA_pol_N"/>
</dbReference>
<dbReference type="SMART" id="SM00663">
    <property type="entry name" value="RPOLA_N"/>
    <property type="match status" value="1"/>
</dbReference>
<keyword evidence="6" id="KW-0479">Metal-binding</keyword>
<feature type="compositionally biased region" description="Basic and acidic residues" evidence="13">
    <location>
        <begin position="1082"/>
        <end position="1103"/>
    </location>
</feature>
<dbReference type="Gene3D" id="6.10.250.2940">
    <property type="match status" value="1"/>
</dbReference>
<dbReference type="InterPro" id="IPR042102">
    <property type="entry name" value="RNA_pol_Rpb1_3_sf"/>
</dbReference>
<dbReference type="GO" id="GO:0046872">
    <property type="term" value="F:metal ion binding"/>
    <property type="evidence" value="ECO:0007669"/>
    <property type="project" value="UniProtKB-KW"/>
</dbReference>
<evidence type="ECO:0000313" key="16">
    <source>
        <dbReference type="Proteomes" id="UP000030755"/>
    </source>
</evidence>
<evidence type="ECO:0000256" key="8">
    <source>
        <dbReference type="ARBA" id="ARBA00022842"/>
    </source>
</evidence>
<keyword evidence="5 12" id="KW-0548">Nucleotidyltransferase</keyword>
<name>A0A075B1U9_ROZAC</name>
<dbReference type="CDD" id="cd02735">
    <property type="entry name" value="RNAP_I_Rpa1_C"/>
    <property type="match status" value="1"/>
</dbReference>
<dbReference type="STRING" id="988480.A0A075B1U9"/>
<sequence length="1560" mass="177152">MDISKPTFRSARSVNFRFYTQDEIKKISVKQITNPIMFDNLGHVIPNGLYDASLGPVDKFGVCQTCNLNAAMCPGHFGHIELPVPCYNPVVFAEMFRLLRAMCVHCHRFRHDDMHTSLLNAKLSLLNKGKVIHALELDAKLAAIMEDDSDKVNAIEMLEQYVIEALATNNDEEVKNSMISTYRKQFVDEFMKRINKKCHHCGAFACSFRKEGTKIYKLPLSIKNQVIMRQKGLDGDILSKKGLLEEEDEDMEEEPEDLDEEEIVKGKTKTKPEFQTSFHVYEHFKRFWVNEQSVLDLMFSSSTFVKSSHEMMFVKYLVVPPNRFRPVSVMGDQKFDHPQNTYLSSILKLNLRLKEISSNKEEFTQMINIGNAIQEQVNGLFDSSKVTRNAKNAPPGIKQILEKKEGLFRKHMMGKRVNFAARSVISPDPNIDTNEIGIPMVFAKKLTYPEPVTAYNVNEMREAVIRGSNEYPGATQVIEEDGTLINLTNMSEEGRKAVANKLMLSGSTTNKKVCRHLKNGDVLLVNRQPTLHKPSIMAHVARVLPNEKTIRMHYANCNTYNADFDGDEMNLHFPQNEVARAEAYTIANTDNQYLVPTDGNPLRGLIQDHVVTGVLMTMKDTFFTRQEYQQLLCGSLPRSMEGEIVTKPPAMIKPVPRWTGKQVISTLLLNLTRGRPQMNLKSKSKVPKRIWKGFEDEAEIIFMQGELVSGAIDKSQFGASGYGMVHSCYELYGADIAGKLLTSLGRLFTKYLQMIGFTCRMDDLIVKKEYDDHRKELIKNSFKEGKSTLEKYFKTNEFKSEYEKALLNDEKQKEIDGVMKRSAGKVTSSIIEHILPNGQMRPFPWNNMALMTLSGAKGSNVNFSQISGLLGQQELEGRRVPIMISGRSLPSFEPYDTTLRSGGFITQRFLTGIRPQEYFFHCMAGREGLIDTAVKTSRSGYLQRCLGKHLEGIKVNYDYSVRNYDGSILQFYYGDDALDVTKQKHLKQFEFCANNFEALLARVNTQVLDFIDNKRALKYNKNNKDKSSDPVMNKYNPCKYLSSVSELFYEELEEYIKQVKQESGSVSGEKGSHQGDKGSQQHQDKSSHQHQEKSSHHHRSKDDLVLKFNGSTLKEKQFRALMWLKYIKSLVEPGEAVGILAAQSVGEPSTQMTLNTFHFAGFGAKNVTLGIPRLREIVMTASKSIKTPTMTLEMKQNLSIEEINEFCKNSSQLTLFECLKSIKVKENLLNQNGKRFKIYKIQLEIIDSSKKKLIEKVIQSKFINILLNLLRKTSKNIHDVEINSIKDTMVTTNNNEDDDDQVKRKELVTYEEGDDEREGEDIGEVEREMEKEKEMGEDANATLTLEDNNSILKKEFVHGYSFTSNVCSIELAFSADSPKILILELVEKSVKKTIVSEIPNITRVYPIENEASNDQTKRVATEGVNFKGIWDHFDLINLNSIYTNDIYSILTTFGVEAARNALMKEIGSVFGVYGISVDPRHLSLISDYMTFEGGYKPFNRMGMENNTSPFLKMSFETTFGFLKQAVLSNDIDLLDSPSAQIVMGQPVKGGTGSFDIRYSI</sequence>
<reference evidence="15 16" key="1">
    <citation type="journal article" date="2013" name="Curr. Biol.">
        <title>Shared signatures of parasitism and phylogenomics unite Cryptomycota and microsporidia.</title>
        <authorList>
            <person name="James T.Y."/>
            <person name="Pelin A."/>
            <person name="Bonen L."/>
            <person name="Ahrendt S."/>
            <person name="Sain D."/>
            <person name="Corradi N."/>
            <person name="Stajich J.E."/>
        </authorList>
    </citation>
    <scope>NUCLEOTIDE SEQUENCE [LARGE SCALE GENOMIC DNA]</scope>
    <source>
        <strain evidence="15 16">CSF55</strain>
    </source>
</reference>
<dbReference type="Gene3D" id="1.10.357.120">
    <property type="match status" value="1"/>
</dbReference>
<dbReference type="FunFam" id="4.10.860.120:FF:000006">
    <property type="entry name" value="DNA-directed RNA polymerase subunit"/>
    <property type="match status" value="1"/>
</dbReference>
<keyword evidence="9 12" id="KW-0804">Transcription</keyword>
<keyword evidence="7" id="KW-0862">Zinc</keyword>
<dbReference type="InterPro" id="IPR044893">
    <property type="entry name" value="RNA_pol_Rpb1_clamp_domain"/>
</dbReference>
<feature type="region of interest" description="Disordered" evidence="13">
    <location>
        <begin position="1063"/>
        <end position="1103"/>
    </location>
</feature>
<dbReference type="Gene3D" id="1.10.150.390">
    <property type="match status" value="1"/>
</dbReference>
<evidence type="ECO:0000259" key="14">
    <source>
        <dbReference type="SMART" id="SM00663"/>
    </source>
</evidence>
<dbReference type="OrthoDB" id="270392at2759"/>
<dbReference type="GO" id="GO:0006351">
    <property type="term" value="P:DNA-templated transcription"/>
    <property type="evidence" value="ECO:0007669"/>
    <property type="project" value="InterPro"/>
</dbReference>
<dbReference type="InterPro" id="IPR038120">
    <property type="entry name" value="Rpb1_funnel_sf"/>
</dbReference>
<dbReference type="EC" id="2.7.7.6" evidence="12"/>
<dbReference type="GO" id="GO:0005736">
    <property type="term" value="C:RNA polymerase I complex"/>
    <property type="evidence" value="ECO:0007669"/>
    <property type="project" value="UniProtKB-ARBA"/>
</dbReference>
<feature type="domain" description="RNA polymerase N-terminal" evidence="14">
    <location>
        <begin position="310"/>
        <end position="617"/>
    </location>
</feature>
<evidence type="ECO:0000256" key="3">
    <source>
        <dbReference type="ARBA" id="ARBA00022478"/>
    </source>
</evidence>
<dbReference type="InterPro" id="IPR007080">
    <property type="entry name" value="RNA_pol_Rpb1_1"/>
</dbReference>
<dbReference type="InterPro" id="IPR007081">
    <property type="entry name" value="RNA_pol_Rpb1_5"/>
</dbReference>
<evidence type="ECO:0000256" key="10">
    <source>
        <dbReference type="ARBA" id="ARBA00023242"/>
    </source>
</evidence>
<dbReference type="InterPro" id="IPR007083">
    <property type="entry name" value="RNA_pol_Rpb1_4"/>
</dbReference>
<dbReference type="HOGENOM" id="CLU_000487_2_4_1"/>
<evidence type="ECO:0000256" key="7">
    <source>
        <dbReference type="ARBA" id="ARBA00022833"/>
    </source>
</evidence>
<dbReference type="Proteomes" id="UP000030755">
    <property type="component" value="Unassembled WGS sequence"/>
</dbReference>
<evidence type="ECO:0000256" key="13">
    <source>
        <dbReference type="SAM" id="MobiDB-lite"/>
    </source>
</evidence>
<dbReference type="Gene3D" id="3.30.1490.180">
    <property type="entry name" value="RNA polymerase ii"/>
    <property type="match status" value="1"/>
</dbReference>
<keyword evidence="16" id="KW-1185">Reference proteome</keyword>
<comment type="similarity">
    <text evidence="2 12">Belongs to the RNA polymerase beta' chain family.</text>
</comment>
<dbReference type="FunFam" id="2.40.40.20:FF:000019">
    <property type="entry name" value="DNA-directed RNA polymerase II subunit RPB1"/>
    <property type="match status" value="1"/>
</dbReference>
<keyword evidence="4 12" id="KW-0808">Transferase</keyword>
<dbReference type="GO" id="GO:0003677">
    <property type="term" value="F:DNA binding"/>
    <property type="evidence" value="ECO:0007669"/>
    <property type="project" value="InterPro"/>
</dbReference>
<keyword evidence="8" id="KW-0460">Magnesium</keyword>
<dbReference type="GO" id="GO:0003899">
    <property type="term" value="F:DNA-directed RNA polymerase activity"/>
    <property type="evidence" value="ECO:0007669"/>
    <property type="project" value="UniProtKB-EC"/>
</dbReference>
<dbReference type="Pfam" id="PF05000">
    <property type="entry name" value="RNA_pol_Rpb1_4"/>
    <property type="match status" value="1"/>
</dbReference>
<dbReference type="Pfam" id="PF04998">
    <property type="entry name" value="RNA_pol_Rpb1_5"/>
    <property type="match status" value="1"/>
</dbReference>